<accession>A0ABP7FPF5</accession>
<evidence type="ECO:0000256" key="1">
    <source>
        <dbReference type="SAM" id="MobiDB-lite"/>
    </source>
</evidence>
<dbReference type="RefSeq" id="WP_345650692.1">
    <property type="nucleotide sequence ID" value="NZ_BAABEP010000037.1"/>
</dbReference>
<evidence type="ECO:0000313" key="3">
    <source>
        <dbReference type="Proteomes" id="UP001499884"/>
    </source>
</evidence>
<feature type="compositionally biased region" description="Low complexity" evidence="1">
    <location>
        <begin position="97"/>
        <end position="114"/>
    </location>
</feature>
<evidence type="ECO:0008006" key="4">
    <source>
        <dbReference type="Google" id="ProtNLM"/>
    </source>
</evidence>
<name>A0ABP7FPF5_9ACTN</name>
<dbReference type="PROSITE" id="PS51257">
    <property type="entry name" value="PROKAR_LIPOPROTEIN"/>
    <property type="match status" value="1"/>
</dbReference>
<dbReference type="PROSITE" id="PS51318">
    <property type="entry name" value="TAT"/>
    <property type="match status" value="1"/>
</dbReference>
<comment type="caution">
    <text evidence="2">The sequence shown here is derived from an EMBL/GenBank/DDBJ whole genome shotgun (WGS) entry which is preliminary data.</text>
</comment>
<dbReference type="InterPro" id="IPR006311">
    <property type="entry name" value="TAT_signal"/>
</dbReference>
<proteinExistence type="predicted"/>
<gene>
    <name evidence="2" type="ORF">GCM10023082_46070</name>
</gene>
<organism evidence="2 3">
    <name type="scientific">Streptomyces tremellae</name>
    <dbReference type="NCBI Taxonomy" id="1124239"/>
    <lineage>
        <taxon>Bacteria</taxon>
        <taxon>Bacillati</taxon>
        <taxon>Actinomycetota</taxon>
        <taxon>Actinomycetes</taxon>
        <taxon>Kitasatosporales</taxon>
        <taxon>Streptomycetaceae</taxon>
        <taxon>Streptomyces</taxon>
    </lineage>
</organism>
<dbReference type="EMBL" id="BAABEP010000037">
    <property type="protein sequence ID" value="GAA3744140.1"/>
    <property type="molecule type" value="Genomic_DNA"/>
</dbReference>
<sequence>MGRTGTTRRRALTGAGAATAAALLAGCTGPGDGDGSTGTGRGTGAAAARAAALRTRSAATSRSLLDQYDAVLARHPAESARLAPLRAAVAEHVKALAPGSPSAAPSASGTGRPAVAGAEHPVSVPADPAAALSGLATAERQAAKEQSAALFEAPPELARLLASIAAACAVHQYLLSTGARR</sequence>
<protein>
    <recommendedName>
        <fullName evidence="4">Lipoprotein</fullName>
    </recommendedName>
</protein>
<feature type="region of interest" description="Disordered" evidence="1">
    <location>
        <begin position="97"/>
        <end position="120"/>
    </location>
</feature>
<keyword evidence="3" id="KW-1185">Reference proteome</keyword>
<evidence type="ECO:0000313" key="2">
    <source>
        <dbReference type="EMBL" id="GAA3744140.1"/>
    </source>
</evidence>
<dbReference type="Proteomes" id="UP001499884">
    <property type="component" value="Unassembled WGS sequence"/>
</dbReference>
<reference evidence="3" key="1">
    <citation type="journal article" date="2019" name="Int. J. Syst. Evol. Microbiol.">
        <title>The Global Catalogue of Microorganisms (GCM) 10K type strain sequencing project: providing services to taxonomists for standard genome sequencing and annotation.</title>
        <authorList>
            <consortium name="The Broad Institute Genomics Platform"/>
            <consortium name="The Broad Institute Genome Sequencing Center for Infectious Disease"/>
            <person name="Wu L."/>
            <person name="Ma J."/>
        </authorList>
    </citation>
    <scope>NUCLEOTIDE SEQUENCE [LARGE SCALE GENOMIC DNA]</scope>
    <source>
        <strain evidence="3">JCM 30846</strain>
    </source>
</reference>